<evidence type="ECO:0000256" key="1">
    <source>
        <dbReference type="ARBA" id="ARBA00009183"/>
    </source>
</evidence>
<organism evidence="6 7">
    <name type="scientific">Phomopsis amygdali</name>
    <name type="common">Fusicoccum amygdali</name>
    <dbReference type="NCBI Taxonomy" id="1214568"/>
    <lineage>
        <taxon>Eukaryota</taxon>
        <taxon>Fungi</taxon>
        <taxon>Dikarya</taxon>
        <taxon>Ascomycota</taxon>
        <taxon>Pezizomycotina</taxon>
        <taxon>Sordariomycetes</taxon>
        <taxon>Sordariomycetidae</taxon>
        <taxon>Diaporthales</taxon>
        <taxon>Diaporthaceae</taxon>
        <taxon>Diaporthe</taxon>
    </lineage>
</organism>
<sequence length="536" mass="60933">MAPRVAVIGAGPLGLMALKNMKEDGLDVTCFEARSWVGGLWNYSEDESLSVAANTIFNSSKYRSAISDYPFPDETDDFPSWRQMWEYLEGYADHFQLRQNIQLNTRVVAFAREGDKWAVELLTKDGGPRREYFDKIAVANGTFTAPKWPEIRGIEKFTGRTLHAINFHRPESFKDQRVLIVGLHASAQDVASGLVGHAAQLYASHRNGVVLLPRYDPKGAAFDTAMTLNFTRFVLFATTWFPSILNWLMDKVMVATSQTAFPNVLKSWNFFPAPSIATTAPLIGDEIYPLLESGFCEPVGAVSKVIGAKTIELKDGRVLEDIDAIIYTTGYNFAAPFVGQEHNPYPIPGKPPYLYRGTFPLHEDPEVRNSLAFFGHGAIFFPGFVQHELIIMATSQIWSGRSSLPPLSDMKTWYHGFLDWRQNLLDRQKSEATFYTLNQPMTDHLQWFEDAAGTGVFTHFGWLSLKAWSFWWNDRKLYHLCANGIFSPSIWRLFETGKRRIWPKAREQIFLDNEAARAQVRTRLEKMRLEGNKKTV</sequence>
<dbReference type="PIRSF" id="PIRSF000332">
    <property type="entry name" value="FMO"/>
    <property type="match status" value="1"/>
</dbReference>
<dbReference type="Gene3D" id="3.50.50.60">
    <property type="entry name" value="FAD/NAD(P)-binding domain"/>
    <property type="match status" value="1"/>
</dbReference>
<keyword evidence="5" id="KW-0560">Oxidoreductase</keyword>
<evidence type="ECO:0000256" key="4">
    <source>
        <dbReference type="ARBA" id="ARBA00022857"/>
    </source>
</evidence>
<keyword evidence="4" id="KW-0521">NADP</keyword>
<name>A0AAD9S4I3_PHOAM</name>
<keyword evidence="7" id="KW-1185">Reference proteome</keyword>
<dbReference type="Proteomes" id="UP001265746">
    <property type="component" value="Unassembled WGS sequence"/>
</dbReference>
<accession>A0AAD9S4I3</accession>
<dbReference type="PANTHER" id="PTHR23023">
    <property type="entry name" value="DIMETHYLANILINE MONOOXYGENASE"/>
    <property type="match status" value="1"/>
</dbReference>
<dbReference type="SUPFAM" id="SSF51905">
    <property type="entry name" value="FAD/NAD(P)-binding domain"/>
    <property type="match status" value="1"/>
</dbReference>
<dbReference type="InterPro" id="IPR050346">
    <property type="entry name" value="FMO-like"/>
</dbReference>
<dbReference type="GO" id="GO:0050660">
    <property type="term" value="F:flavin adenine dinucleotide binding"/>
    <property type="evidence" value="ECO:0007669"/>
    <property type="project" value="InterPro"/>
</dbReference>
<dbReference type="PRINTS" id="PR00370">
    <property type="entry name" value="FMOXYGENASE"/>
</dbReference>
<keyword evidence="2" id="KW-0285">Flavoprotein</keyword>
<evidence type="ECO:0000313" key="7">
    <source>
        <dbReference type="Proteomes" id="UP001265746"/>
    </source>
</evidence>
<comment type="similarity">
    <text evidence="1">Belongs to the FMO family.</text>
</comment>
<reference evidence="6" key="1">
    <citation type="submission" date="2023-06" db="EMBL/GenBank/DDBJ databases">
        <authorList>
            <person name="Noh H."/>
        </authorList>
    </citation>
    <scope>NUCLEOTIDE SEQUENCE</scope>
    <source>
        <strain evidence="6">DUCC20226</strain>
    </source>
</reference>
<dbReference type="InterPro" id="IPR020946">
    <property type="entry name" value="Flavin_mOase-like"/>
</dbReference>
<gene>
    <name evidence="6" type="ORF">N8I77_012688</name>
</gene>
<dbReference type="InterPro" id="IPR000960">
    <property type="entry name" value="Flavin_mOase"/>
</dbReference>
<protein>
    <submittedName>
        <fullName evidence="6">Uncharacterized protein</fullName>
    </submittedName>
</protein>
<dbReference type="InterPro" id="IPR036188">
    <property type="entry name" value="FAD/NAD-bd_sf"/>
</dbReference>
<dbReference type="AlphaFoldDB" id="A0AAD9S4I3"/>
<dbReference type="GO" id="GO:0004499">
    <property type="term" value="F:N,N-dimethylaniline monooxygenase activity"/>
    <property type="evidence" value="ECO:0007669"/>
    <property type="project" value="InterPro"/>
</dbReference>
<evidence type="ECO:0000256" key="2">
    <source>
        <dbReference type="ARBA" id="ARBA00022630"/>
    </source>
</evidence>
<comment type="caution">
    <text evidence="6">The sequence shown here is derived from an EMBL/GenBank/DDBJ whole genome shotgun (WGS) entry which is preliminary data.</text>
</comment>
<keyword evidence="3" id="KW-0274">FAD</keyword>
<evidence type="ECO:0000256" key="3">
    <source>
        <dbReference type="ARBA" id="ARBA00022827"/>
    </source>
</evidence>
<dbReference type="EMBL" id="JAUJFL010000009">
    <property type="protein sequence ID" value="KAK2597936.1"/>
    <property type="molecule type" value="Genomic_DNA"/>
</dbReference>
<evidence type="ECO:0000313" key="6">
    <source>
        <dbReference type="EMBL" id="KAK2597936.1"/>
    </source>
</evidence>
<evidence type="ECO:0000256" key="5">
    <source>
        <dbReference type="ARBA" id="ARBA00023002"/>
    </source>
</evidence>
<dbReference type="Pfam" id="PF00743">
    <property type="entry name" value="FMO-like"/>
    <property type="match status" value="1"/>
</dbReference>
<dbReference type="GO" id="GO:0050661">
    <property type="term" value="F:NADP binding"/>
    <property type="evidence" value="ECO:0007669"/>
    <property type="project" value="InterPro"/>
</dbReference>
<proteinExistence type="inferred from homology"/>